<dbReference type="Proteomes" id="UP000275456">
    <property type="component" value="Unassembled WGS sequence"/>
</dbReference>
<comment type="caution">
    <text evidence="7">The sequence shown here is derived from an EMBL/GenBank/DDBJ whole genome shotgun (WGS) entry which is preliminary data.</text>
</comment>
<keyword evidence="2 5" id="KW-0812">Transmembrane</keyword>
<protein>
    <submittedName>
        <fullName evidence="7">TM2 domain-containing membrane protein YozV</fullName>
    </submittedName>
</protein>
<dbReference type="InterPro" id="IPR007829">
    <property type="entry name" value="TM2"/>
</dbReference>
<keyword evidence="8" id="KW-1185">Reference proteome</keyword>
<dbReference type="RefSeq" id="WP_123698417.1">
    <property type="nucleotide sequence ID" value="NZ_RKHJ01000001.1"/>
</dbReference>
<reference evidence="7 8" key="1">
    <citation type="submission" date="2018-11" db="EMBL/GenBank/DDBJ databases">
        <title>Sequencing the genomes of 1000 actinobacteria strains.</title>
        <authorList>
            <person name="Klenk H.-P."/>
        </authorList>
    </citation>
    <scope>NUCLEOTIDE SEQUENCE [LARGE SCALE GENOMIC DNA]</scope>
    <source>
        <strain evidence="7 8">DSM 9580</strain>
    </source>
</reference>
<dbReference type="GO" id="GO:0016020">
    <property type="term" value="C:membrane"/>
    <property type="evidence" value="ECO:0007669"/>
    <property type="project" value="UniProtKB-SubCell"/>
</dbReference>
<dbReference type="InterPro" id="IPR050932">
    <property type="entry name" value="TM2D1-3-like"/>
</dbReference>
<dbReference type="Pfam" id="PF05154">
    <property type="entry name" value="TM2"/>
    <property type="match status" value="1"/>
</dbReference>
<dbReference type="AlphaFoldDB" id="A0A3N2AQD9"/>
<feature type="transmembrane region" description="Helical" evidence="5">
    <location>
        <begin position="76"/>
        <end position="95"/>
    </location>
</feature>
<evidence type="ECO:0000256" key="3">
    <source>
        <dbReference type="ARBA" id="ARBA00022989"/>
    </source>
</evidence>
<accession>A0A3N2AQD9</accession>
<keyword evidence="3 5" id="KW-1133">Transmembrane helix</keyword>
<evidence type="ECO:0000256" key="2">
    <source>
        <dbReference type="ARBA" id="ARBA00022692"/>
    </source>
</evidence>
<dbReference type="OrthoDB" id="5244233at2"/>
<feature type="domain" description="TM2" evidence="6">
    <location>
        <begin position="73"/>
        <end position="121"/>
    </location>
</feature>
<evidence type="ECO:0000256" key="5">
    <source>
        <dbReference type="SAM" id="Phobius"/>
    </source>
</evidence>
<dbReference type="PANTHER" id="PTHR21016:SF25">
    <property type="entry name" value="TM2 DOMAIN-CONTAINING PROTEIN DDB_G0277895-RELATED"/>
    <property type="match status" value="1"/>
</dbReference>
<gene>
    <name evidence="7" type="ORF">EDD26_0625</name>
</gene>
<sequence>MPHGPGWYDDPAGRRRWWDGQRWGAYAPWDAPAATPTRVAQASARLDPRLLHDPTVAVPRHTVVHHVVHAPAKELAVAYLLLLLLGTVGAHRFYLGRTGTAIAMLALTIVGAMTAIVLVGFLPLTAVAVWWFVDLFLTPGMVREENARAIRSPGAVGYERGWPAA</sequence>
<evidence type="ECO:0000313" key="7">
    <source>
        <dbReference type="EMBL" id="ROR65259.1"/>
    </source>
</evidence>
<dbReference type="PANTHER" id="PTHR21016">
    <property type="entry name" value="BETA-AMYLOID BINDING PROTEIN-RELATED"/>
    <property type="match status" value="1"/>
</dbReference>
<evidence type="ECO:0000256" key="1">
    <source>
        <dbReference type="ARBA" id="ARBA00004141"/>
    </source>
</evidence>
<feature type="transmembrane region" description="Helical" evidence="5">
    <location>
        <begin position="102"/>
        <end position="133"/>
    </location>
</feature>
<organism evidence="7 8">
    <name type="scientific">Agrococcus jenensis</name>
    <dbReference type="NCBI Taxonomy" id="46353"/>
    <lineage>
        <taxon>Bacteria</taxon>
        <taxon>Bacillati</taxon>
        <taxon>Actinomycetota</taxon>
        <taxon>Actinomycetes</taxon>
        <taxon>Micrococcales</taxon>
        <taxon>Microbacteriaceae</taxon>
        <taxon>Agrococcus</taxon>
    </lineage>
</organism>
<keyword evidence="4 5" id="KW-0472">Membrane</keyword>
<dbReference type="EMBL" id="RKHJ01000001">
    <property type="protein sequence ID" value="ROR65259.1"/>
    <property type="molecule type" value="Genomic_DNA"/>
</dbReference>
<evidence type="ECO:0000256" key="4">
    <source>
        <dbReference type="ARBA" id="ARBA00023136"/>
    </source>
</evidence>
<name>A0A3N2AQD9_9MICO</name>
<evidence type="ECO:0000259" key="6">
    <source>
        <dbReference type="Pfam" id="PF05154"/>
    </source>
</evidence>
<proteinExistence type="predicted"/>
<comment type="subcellular location">
    <subcellularLocation>
        <location evidence="1">Membrane</location>
        <topology evidence="1">Multi-pass membrane protein</topology>
    </subcellularLocation>
</comment>
<evidence type="ECO:0000313" key="8">
    <source>
        <dbReference type="Proteomes" id="UP000275456"/>
    </source>
</evidence>